<sequence length="218" mass="23404">MDNGPVWDADRTWTAVHAERARLAANLEHLSPTQWRTASLCTEWTVEETLAHLTAGASTGRLAWLRSMVSARFDAGRHNARRLREHLGSTPADTWARFAAVTDSRVAPTGDTWAWLGEVVVHGTDIRVPLGLPGGPDPEAVAEVARRFAARDFAVDSARLVRGLSLAATDADVRCGAGPDVRGPVLSLVMAMAGRPYGLAALEGNGVPELRRRIDADG</sequence>
<dbReference type="Pfam" id="PF11716">
    <property type="entry name" value="MDMPI_N"/>
    <property type="match status" value="1"/>
</dbReference>
<feature type="domain" description="Mycothiol-dependent maleylpyruvate isomerase metal-binding" evidence="1">
    <location>
        <begin position="16"/>
        <end position="64"/>
    </location>
</feature>
<dbReference type="InterPro" id="IPR024344">
    <property type="entry name" value="MDMPI_metal-binding"/>
</dbReference>
<evidence type="ECO:0000313" key="3">
    <source>
        <dbReference type="Proteomes" id="UP000567246"/>
    </source>
</evidence>
<dbReference type="AlphaFoldDB" id="A0A7W9JI64"/>
<accession>A0A7W9JI64</accession>
<dbReference type="InterPro" id="IPR034660">
    <property type="entry name" value="DinB/YfiT-like"/>
</dbReference>
<keyword evidence="3" id="KW-1185">Reference proteome</keyword>
<dbReference type="RefSeq" id="WP_246416840.1">
    <property type="nucleotide sequence ID" value="NZ_BAABAG010000002.1"/>
</dbReference>
<proteinExistence type="predicted"/>
<dbReference type="InterPro" id="IPR017517">
    <property type="entry name" value="Maleyloyr_isom"/>
</dbReference>
<gene>
    <name evidence="2" type="ORF">HDA33_000286</name>
</gene>
<dbReference type="Proteomes" id="UP000567246">
    <property type="component" value="Unassembled WGS sequence"/>
</dbReference>
<organism evidence="2 3">
    <name type="scientific">Micrococcus endophyticus</name>
    <dbReference type="NCBI Taxonomy" id="455343"/>
    <lineage>
        <taxon>Bacteria</taxon>
        <taxon>Bacillati</taxon>
        <taxon>Actinomycetota</taxon>
        <taxon>Actinomycetes</taxon>
        <taxon>Micrococcales</taxon>
        <taxon>Micrococcaceae</taxon>
        <taxon>Micrococcus</taxon>
    </lineage>
</organism>
<name>A0A7W9JI64_9MICC</name>
<evidence type="ECO:0000259" key="1">
    <source>
        <dbReference type="Pfam" id="PF11716"/>
    </source>
</evidence>
<dbReference type="EMBL" id="JACHMW010000001">
    <property type="protein sequence ID" value="MBB5847722.1"/>
    <property type="molecule type" value="Genomic_DNA"/>
</dbReference>
<reference evidence="2 3" key="1">
    <citation type="submission" date="2020-08" db="EMBL/GenBank/DDBJ databases">
        <title>Sequencing the genomes of 1000 actinobacteria strains.</title>
        <authorList>
            <person name="Klenk H.-P."/>
        </authorList>
    </citation>
    <scope>NUCLEOTIDE SEQUENCE [LARGE SCALE GENOMIC DNA]</scope>
    <source>
        <strain evidence="2 3">DSM 17945</strain>
    </source>
</reference>
<protein>
    <submittedName>
        <fullName evidence="2">Uncharacterized protein (TIGR03083 family)</fullName>
    </submittedName>
</protein>
<dbReference type="NCBIfam" id="TIGR03083">
    <property type="entry name" value="maleylpyruvate isomerase family mycothiol-dependent enzyme"/>
    <property type="match status" value="1"/>
</dbReference>
<dbReference type="GO" id="GO:0046872">
    <property type="term" value="F:metal ion binding"/>
    <property type="evidence" value="ECO:0007669"/>
    <property type="project" value="InterPro"/>
</dbReference>
<dbReference type="SUPFAM" id="SSF109854">
    <property type="entry name" value="DinB/YfiT-like putative metalloenzymes"/>
    <property type="match status" value="1"/>
</dbReference>
<dbReference type="Gene3D" id="1.20.120.450">
    <property type="entry name" value="dinb family like domain"/>
    <property type="match status" value="1"/>
</dbReference>
<evidence type="ECO:0000313" key="2">
    <source>
        <dbReference type="EMBL" id="MBB5847722.1"/>
    </source>
</evidence>
<comment type="caution">
    <text evidence="2">The sequence shown here is derived from an EMBL/GenBank/DDBJ whole genome shotgun (WGS) entry which is preliminary data.</text>
</comment>